<dbReference type="EMBL" id="KN831787">
    <property type="protein sequence ID" value="KIM39033.1"/>
    <property type="molecule type" value="Genomic_DNA"/>
</dbReference>
<dbReference type="HOGENOM" id="CLU_1722597_0_0_1"/>
<keyword evidence="3" id="KW-1185">Reference proteome</keyword>
<proteinExistence type="predicted"/>
<protein>
    <submittedName>
        <fullName evidence="2">Uncharacterized protein</fullName>
    </submittedName>
</protein>
<reference evidence="2 3" key="1">
    <citation type="submission" date="2014-04" db="EMBL/GenBank/DDBJ databases">
        <authorList>
            <consortium name="DOE Joint Genome Institute"/>
            <person name="Kuo A."/>
            <person name="Gay G."/>
            <person name="Dore J."/>
            <person name="Kohler A."/>
            <person name="Nagy L.G."/>
            <person name="Floudas D."/>
            <person name="Copeland A."/>
            <person name="Barry K.W."/>
            <person name="Cichocki N."/>
            <person name="Veneault-Fourrey C."/>
            <person name="LaButti K."/>
            <person name="Lindquist E.A."/>
            <person name="Lipzen A."/>
            <person name="Lundell T."/>
            <person name="Morin E."/>
            <person name="Murat C."/>
            <person name="Sun H."/>
            <person name="Tunlid A."/>
            <person name="Henrissat B."/>
            <person name="Grigoriev I.V."/>
            <person name="Hibbett D.S."/>
            <person name="Martin F."/>
            <person name="Nordberg H.P."/>
            <person name="Cantor M.N."/>
            <person name="Hua S.X."/>
        </authorList>
    </citation>
    <scope>NUCLEOTIDE SEQUENCE [LARGE SCALE GENOMIC DNA]</scope>
    <source>
        <strain evidence="3">h7</strain>
    </source>
</reference>
<feature type="region of interest" description="Disordered" evidence="1">
    <location>
        <begin position="39"/>
        <end position="63"/>
    </location>
</feature>
<accession>A0A0C2XMW9</accession>
<organism evidence="2 3">
    <name type="scientific">Hebeloma cylindrosporum</name>
    <dbReference type="NCBI Taxonomy" id="76867"/>
    <lineage>
        <taxon>Eukaryota</taxon>
        <taxon>Fungi</taxon>
        <taxon>Dikarya</taxon>
        <taxon>Basidiomycota</taxon>
        <taxon>Agaricomycotina</taxon>
        <taxon>Agaricomycetes</taxon>
        <taxon>Agaricomycetidae</taxon>
        <taxon>Agaricales</taxon>
        <taxon>Agaricineae</taxon>
        <taxon>Hymenogastraceae</taxon>
        <taxon>Hebeloma</taxon>
    </lineage>
</organism>
<reference evidence="3" key="2">
    <citation type="submission" date="2015-01" db="EMBL/GenBank/DDBJ databases">
        <title>Evolutionary Origins and Diversification of the Mycorrhizal Mutualists.</title>
        <authorList>
            <consortium name="DOE Joint Genome Institute"/>
            <consortium name="Mycorrhizal Genomics Consortium"/>
            <person name="Kohler A."/>
            <person name="Kuo A."/>
            <person name="Nagy L.G."/>
            <person name="Floudas D."/>
            <person name="Copeland A."/>
            <person name="Barry K.W."/>
            <person name="Cichocki N."/>
            <person name="Veneault-Fourrey C."/>
            <person name="LaButti K."/>
            <person name="Lindquist E.A."/>
            <person name="Lipzen A."/>
            <person name="Lundell T."/>
            <person name="Morin E."/>
            <person name="Murat C."/>
            <person name="Riley R."/>
            <person name="Ohm R."/>
            <person name="Sun H."/>
            <person name="Tunlid A."/>
            <person name="Henrissat B."/>
            <person name="Grigoriev I.V."/>
            <person name="Hibbett D.S."/>
            <person name="Martin F."/>
        </authorList>
    </citation>
    <scope>NUCLEOTIDE SEQUENCE [LARGE SCALE GENOMIC DNA]</scope>
    <source>
        <strain evidence="3">h7</strain>
    </source>
</reference>
<evidence type="ECO:0000256" key="1">
    <source>
        <dbReference type="SAM" id="MobiDB-lite"/>
    </source>
</evidence>
<dbReference type="Proteomes" id="UP000053424">
    <property type="component" value="Unassembled WGS sequence"/>
</dbReference>
<sequence length="152" mass="17287">MLRKRNGAAKRTLAGMLFERCVNACVLWVMQEEKPENWLQEARRGDKKTTPAEDRSTTTGTSLAPHPLELGSCSICSALHCLWQKGPVRAGRKRRLASTSRGSLKPIWIWGLFGYIAGPQIRHTKAQYPMWPTTRVGRESLSTRELRRKKDL</sequence>
<evidence type="ECO:0000313" key="2">
    <source>
        <dbReference type="EMBL" id="KIM39033.1"/>
    </source>
</evidence>
<dbReference type="AlphaFoldDB" id="A0A0C2XMW9"/>
<evidence type="ECO:0000313" key="3">
    <source>
        <dbReference type="Proteomes" id="UP000053424"/>
    </source>
</evidence>
<gene>
    <name evidence="2" type="ORF">M413DRAFT_234839</name>
</gene>
<feature type="compositionally biased region" description="Basic and acidic residues" evidence="1">
    <location>
        <begin position="39"/>
        <end position="56"/>
    </location>
</feature>
<name>A0A0C2XMW9_HEBCY</name>